<evidence type="ECO:0000256" key="1">
    <source>
        <dbReference type="ARBA" id="ARBA00004141"/>
    </source>
</evidence>
<dbReference type="GO" id="GO:0008511">
    <property type="term" value="F:sodium:potassium:chloride symporter activity"/>
    <property type="evidence" value="ECO:0007669"/>
    <property type="project" value="TreeGrafter"/>
</dbReference>
<dbReference type="AlphaFoldDB" id="A0A4C1TN54"/>
<proteinExistence type="predicted"/>
<sequence length="99" mass="10387">MVVMAGATVARDATGDIADMANGSFAFLNCTGRFGPLIYAGCFAATLSSALASLVSAPKVFQALCKDELYPKIVWFAKGFGKNNEPVRGYVLTFVIAVA</sequence>
<dbReference type="GO" id="GO:1990573">
    <property type="term" value="P:potassium ion import across plasma membrane"/>
    <property type="evidence" value="ECO:0007669"/>
    <property type="project" value="TreeGrafter"/>
</dbReference>
<dbReference type="Pfam" id="PF00324">
    <property type="entry name" value="AA_permease"/>
    <property type="match status" value="1"/>
</dbReference>
<accession>A0A4C1TN54</accession>
<comment type="subcellular location">
    <subcellularLocation>
        <location evidence="1">Membrane</location>
        <topology evidence="1">Multi-pass membrane protein</topology>
    </subcellularLocation>
</comment>
<organism evidence="7 8">
    <name type="scientific">Eumeta variegata</name>
    <name type="common">Bagworm moth</name>
    <name type="synonym">Eumeta japonica</name>
    <dbReference type="NCBI Taxonomy" id="151549"/>
    <lineage>
        <taxon>Eukaryota</taxon>
        <taxon>Metazoa</taxon>
        <taxon>Ecdysozoa</taxon>
        <taxon>Arthropoda</taxon>
        <taxon>Hexapoda</taxon>
        <taxon>Insecta</taxon>
        <taxon>Pterygota</taxon>
        <taxon>Neoptera</taxon>
        <taxon>Endopterygota</taxon>
        <taxon>Lepidoptera</taxon>
        <taxon>Glossata</taxon>
        <taxon>Ditrysia</taxon>
        <taxon>Tineoidea</taxon>
        <taxon>Psychidae</taxon>
        <taxon>Oiketicinae</taxon>
        <taxon>Eumeta</taxon>
    </lineage>
</organism>
<dbReference type="PANTHER" id="PTHR11827:SF103">
    <property type="entry name" value="SODIUM CHLORIDE COTRANSPORTER 69, ISOFORM E"/>
    <property type="match status" value="1"/>
</dbReference>
<dbReference type="GO" id="GO:0016020">
    <property type="term" value="C:membrane"/>
    <property type="evidence" value="ECO:0007669"/>
    <property type="project" value="UniProtKB-SubCell"/>
</dbReference>
<evidence type="ECO:0000256" key="2">
    <source>
        <dbReference type="ARBA" id="ARBA00022692"/>
    </source>
</evidence>
<evidence type="ECO:0000313" key="7">
    <source>
        <dbReference type="EMBL" id="GBP14977.1"/>
    </source>
</evidence>
<dbReference type="GO" id="GO:0006884">
    <property type="term" value="P:cell volume homeostasis"/>
    <property type="evidence" value="ECO:0007669"/>
    <property type="project" value="TreeGrafter"/>
</dbReference>
<dbReference type="GO" id="GO:0055064">
    <property type="term" value="P:chloride ion homeostasis"/>
    <property type="evidence" value="ECO:0007669"/>
    <property type="project" value="TreeGrafter"/>
</dbReference>
<dbReference type="Gene3D" id="1.20.1740.10">
    <property type="entry name" value="Amino acid/polyamine transporter I"/>
    <property type="match status" value="1"/>
</dbReference>
<gene>
    <name evidence="7" type="primary">SLC12A1</name>
    <name evidence="7" type="ORF">EVAR_71819_1</name>
</gene>
<keyword evidence="3 5" id="KW-1133">Transmembrane helix</keyword>
<protein>
    <submittedName>
        <fullName evidence="7">Solute carrier family 12 member 1</fullName>
    </submittedName>
</protein>
<dbReference type="GO" id="GO:0055075">
    <property type="term" value="P:potassium ion homeostasis"/>
    <property type="evidence" value="ECO:0007669"/>
    <property type="project" value="TreeGrafter"/>
</dbReference>
<dbReference type="GO" id="GO:0055078">
    <property type="term" value="P:sodium ion homeostasis"/>
    <property type="evidence" value="ECO:0007669"/>
    <property type="project" value="TreeGrafter"/>
</dbReference>
<reference evidence="7 8" key="1">
    <citation type="journal article" date="2019" name="Commun. Biol.">
        <title>The bagworm genome reveals a unique fibroin gene that provides high tensile strength.</title>
        <authorList>
            <person name="Kono N."/>
            <person name="Nakamura H."/>
            <person name="Ohtoshi R."/>
            <person name="Tomita M."/>
            <person name="Numata K."/>
            <person name="Arakawa K."/>
        </authorList>
    </citation>
    <scope>NUCLEOTIDE SEQUENCE [LARGE SCALE GENOMIC DNA]</scope>
</reference>
<feature type="transmembrane region" description="Helical" evidence="5">
    <location>
        <begin position="37"/>
        <end position="57"/>
    </location>
</feature>
<feature type="domain" description="Amino acid permease/ SLC12A" evidence="6">
    <location>
        <begin position="2"/>
        <end position="98"/>
    </location>
</feature>
<evidence type="ECO:0000256" key="5">
    <source>
        <dbReference type="SAM" id="Phobius"/>
    </source>
</evidence>
<evidence type="ECO:0000256" key="4">
    <source>
        <dbReference type="ARBA" id="ARBA00023136"/>
    </source>
</evidence>
<name>A0A4C1TN54_EUMVA</name>
<evidence type="ECO:0000256" key="3">
    <source>
        <dbReference type="ARBA" id="ARBA00022989"/>
    </source>
</evidence>
<evidence type="ECO:0000259" key="6">
    <source>
        <dbReference type="Pfam" id="PF00324"/>
    </source>
</evidence>
<dbReference type="Proteomes" id="UP000299102">
    <property type="component" value="Unassembled WGS sequence"/>
</dbReference>
<dbReference type="PANTHER" id="PTHR11827">
    <property type="entry name" value="SOLUTE CARRIER FAMILY 12, CATION COTRANSPORTERS"/>
    <property type="match status" value="1"/>
</dbReference>
<dbReference type="EMBL" id="BGZK01005664">
    <property type="protein sequence ID" value="GBP14977.1"/>
    <property type="molecule type" value="Genomic_DNA"/>
</dbReference>
<dbReference type="InterPro" id="IPR004842">
    <property type="entry name" value="SLC12A_fam"/>
</dbReference>
<keyword evidence="4 5" id="KW-0472">Membrane</keyword>
<comment type="caution">
    <text evidence="7">The sequence shown here is derived from an EMBL/GenBank/DDBJ whole genome shotgun (WGS) entry which is preliminary data.</text>
</comment>
<dbReference type="InterPro" id="IPR004841">
    <property type="entry name" value="AA-permease/SLC12A_dom"/>
</dbReference>
<evidence type="ECO:0000313" key="8">
    <source>
        <dbReference type="Proteomes" id="UP000299102"/>
    </source>
</evidence>
<keyword evidence="2 5" id="KW-0812">Transmembrane</keyword>
<keyword evidence="8" id="KW-1185">Reference proteome</keyword>
<dbReference type="STRING" id="151549.A0A4C1TN54"/>
<dbReference type="OrthoDB" id="2020542at2759"/>